<accession>A0A328AW56</accession>
<organism evidence="1 2">
    <name type="scientific">Phenylobacterium hankyongense</name>
    <dbReference type="NCBI Taxonomy" id="1813876"/>
    <lineage>
        <taxon>Bacteria</taxon>
        <taxon>Pseudomonadati</taxon>
        <taxon>Pseudomonadota</taxon>
        <taxon>Alphaproteobacteria</taxon>
        <taxon>Caulobacterales</taxon>
        <taxon>Caulobacteraceae</taxon>
        <taxon>Phenylobacterium</taxon>
    </lineage>
</organism>
<sequence length="82" mass="8988">MQEQMVCVRPLAGGWSVECAAAGEPLVFLSGACAEEKAHGLARCLAFLGRDVRLTVQDRSRQIVGETRYAGRQWWRADPALA</sequence>
<evidence type="ECO:0008006" key="3">
    <source>
        <dbReference type="Google" id="ProtNLM"/>
    </source>
</evidence>
<dbReference type="EMBL" id="QFYP01000001">
    <property type="protein sequence ID" value="RAK58849.1"/>
    <property type="molecule type" value="Genomic_DNA"/>
</dbReference>
<evidence type="ECO:0000313" key="1">
    <source>
        <dbReference type="EMBL" id="RAK58849.1"/>
    </source>
</evidence>
<evidence type="ECO:0000313" key="2">
    <source>
        <dbReference type="Proteomes" id="UP000249842"/>
    </source>
</evidence>
<comment type="caution">
    <text evidence="1">The sequence shown here is derived from an EMBL/GenBank/DDBJ whole genome shotgun (WGS) entry which is preliminary data.</text>
</comment>
<dbReference type="AlphaFoldDB" id="A0A328AW56"/>
<reference evidence="2" key="1">
    <citation type="submission" date="2018-05" db="EMBL/GenBank/DDBJ databases">
        <authorList>
            <person name="Li X."/>
        </authorList>
    </citation>
    <scope>NUCLEOTIDE SEQUENCE [LARGE SCALE GENOMIC DNA]</scope>
    <source>
        <strain evidence="2">HKS-05</strain>
    </source>
</reference>
<dbReference type="RefSeq" id="WP_111456142.1">
    <property type="nucleotide sequence ID" value="NZ_QFYP01000001.1"/>
</dbReference>
<dbReference type="OrthoDB" id="7193368at2"/>
<dbReference type="Proteomes" id="UP000249842">
    <property type="component" value="Unassembled WGS sequence"/>
</dbReference>
<keyword evidence="2" id="KW-1185">Reference proteome</keyword>
<gene>
    <name evidence="1" type="ORF">DJ021_03055</name>
</gene>
<protein>
    <recommendedName>
        <fullName evidence="3">DUF2188 domain-containing protein</fullName>
    </recommendedName>
</protein>
<proteinExistence type="predicted"/>
<name>A0A328AW56_9CAUL</name>